<organism evidence="2 3">
    <name type="scientific">Marasmiellus scandens</name>
    <dbReference type="NCBI Taxonomy" id="2682957"/>
    <lineage>
        <taxon>Eukaryota</taxon>
        <taxon>Fungi</taxon>
        <taxon>Dikarya</taxon>
        <taxon>Basidiomycota</taxon>
        <taxon>Agaricomycotina</taxon>
        <taxon>Agaricomycetes</taxon>
        <taxon>Agaricomycetidae</taxon>
        <taxon>Agaricales</taxon>
        <taxon>Marasmiineae</taxon>
        <taxon>Omphalotaceae</taxon>
        <taxon>Marasmiellus</taxon>
    </lineage>
</organism>
<proteinExistence type="predicted"/>
<evidence type="ECO:0000313" key="3">
    <source>
        <dbReference type="Proteomes" id="UP001498398"/>
    </source>
</evidence>
<accession>A0ABR1JUM2</accession>
<keyword evidence="3" id="KW-1185">Reference proteome</keyword>
<keyword evidence="1" id="KW-1133">Transmembrane helix</keyword>
<reference evidence="2 3" key="1">
    <citation type="submission" date="2024-01" db="EMBL/GenBank/DDBJ databases">
        <title>A draft genome for the cacao thread blight pathogen Marasmiellus scandens.</title>
        <authorList>
            <person name="Baruah I.K."/>
            <person name="Leung J."/>
            <person name="Bukari Y."/>
            <person name="Amoako-Attah I."/>
            <person name="Meinhardt L.W."/>
            <person name="Bailey B.A."/>
            <person name="Cohen S.P."/>
        </authorList>
    </citation>
    <scope>NUCLEOTIDE SEQUENCE [LARGE SCALE GENOMIC DNA]</scope>
    <source>
        <strain evidence="2 3">GH-19</strain>
    </source>
</reference>
<keyword evidence="1" id="KW-0812">Transmembrane</keyword>
<protein>
    <submittedName>
        <fullName evidence="2">Uncharacterized protein</fullName>
    </submittedName>
</protein>
<dbReference type="InterPro" id="IPR018247">
    <property type="entry name" value="EF_Hand_1_Ca_BS"/>
</dbReference>
<dbReference type="Proteomes" id="UP001498398">
    <property type="component" value="Unassembled WGS sequence"/>
</dbReference>
<dbReference type="PROSITE" id="PS00018">
    <property type="entry name" value="EF_HAND_1"/>
    <property type="match status" value="1"/>
</dbReference>
<sequence length="283" mass="30829">MYISATIHAAISWGLFATAVDTNEASGAGGLLQALKEIQPWQVATASTFYSLNILLADTLFIWRCWVVWGRNWWFTILPILGTLASIALAIISIHIQVQASQNHDPLLIVKQANDFVRFSTAYFSISIATSLTTTILISLRILLVELSAIKAGIHSASGRNTYYAVIEIIVEAAVLYSITLLIMVCFISTKNGNLPYAQNIHAQVAGMAPLLIILRVAAGHSRPDSEWSTDALQVISELRFRTPNDTDHTGSLSLEEVDIGVNSRTISASNMSGTTLVKREAV</sequence>
<comment type="caution">
    <text evidence="2">The sequence shown here is derived from an EMBL/GenBank/DDBJ whole genome shotgun (WGS) entry which is preliminary data.</text>
</comment>
<feature type="transmembrane region" description="Helical" evidence="1">
    <location>
        <begin position="116"/>
        <end position="144"/>
    </location>
</feature>
<keyword evidence="1" id="KW-0472">Membrane</keyword>
<feature type="transmembrane region" description="Helical" evidence="1">
    <location>
        <begin position="201"/>
        <end position="219"/>
    </location>
</feature>
<evidence type="ECO:0000313" key="2">
    <source>
        <dbReference type="EMBL" id="KAK7466252.1"/>
    </source>
</evidence>
<dbReference type="EMBL" id="JBANRG010000005">
    <property type="protein sequence ID" value="KAK7466252.1"/>
    <property type="molecule type" value="Genomic_DNA"/>
</dbReference>
<feature type="transmembrane region" description="Helical" evidence="1">
    <location>
        <begin position="75"/>
        <end position="96"/>
    </location>
</feature>
<name>A0ABR1JUM2_9AGAR</name>
<feature type="transmembrane region" description="Helical" evidence="1">
    <location>
        <begin position="165"/>
        <end position="189"/>
    </location>
</feature>
<gene>
    <name evidence="2" type="ORF">VKT23_004980</name>
</gene>
<evidence type="ECO:0000256" key="1">
    <source>
        <dbReference type="SAM" id="Phobius"/>
    </source>
</evidence>